<dbReference type="GO" id="GO:0005634">
    <property type="term" value="C:nucleus"/>
    <property type="evidence" value="ECO:0007669"/>
    <property type="project" value="TreeGrafter"/>
</dbReference>
<gene>
    <name evidence="3" type="ORF">SCUD_LOCUS6169</name>
</gene>
<organism evidence="5">
    <name type="scientific">Schistosoma curassoni</name>
    <dbReference type="NCBI Taxonomy" id="6186"/>
    <lineage>
        <taxon>Eukaryota</taxon>
        <taxon>Metazoa</taxon>
        <taxon>Spiralia</taxon>
        <taxon>Lophotrochozoa</taxon>
        <taxon>Platyhelminthes</taxon>
        <taxon>Trematoda</taxon>
        <taxon>Digenea</taxon>
        <taxon>Strigeidida</taxon>
        <taxon>Schistosomatoidea</taxon>
        <taxon>Schistosomatidae</taxon>
        <taxon>Schistosoma</taxon>
    </lineage>
</organism>
<evidence type="ECO:0000313" key="4">
    <source>
        <dbReference type="Proteomes" id="UP000279833"/>
    </source>
</evidence>
<dbReference type="InterPro" id="IPR050548">
    <property type="entry name" value="PcG_chromatin_remod_factors"/>
</dbReference>
<dbReference type="SUPFAM" id="SSF47769">
    <property type="entry name" value="SAM/Pointed domain"/>
    <property type="match status" value="1"/>
</dbReference>
<dbReference type="InterPro" id="IPR001660">
    <property type="entry name" value="SAM"/>
</dbReference>
<reference evidence="3 4" key="2">
    <citation type="submission" date="2018-11" db="EMBL/GenBank/DDBJ databases">
        <authorList>
            <consortium name="Pathogen Informatics"/>
        </authorList>
    </citation>
    <scope>NUCLEOTIDE SEQUENCE [LARGE SCALE GENOMIC DNA]</scope>
    <source>
        <strain evidence="3">Dakar</strain>
        <strain evidence="4">Dakar, Senegal</strain>
    </source>
</reference>
<dbReference type="GO" id="GO:0003682">
    <property type="term" value="F:chromatin binding"/>
    <property type="evidence" value="ECO:0007669"/>
    <property type="project" value="TreeGrafter"/>
</dbReference>
<dbReference type="Proteomes" id="UP000279833">
    <property type="component" value="Unassembled WGS sequence"/>
</dbReference>
<dbReference type="CDD" id="cd09583">
    <property type="entry name" value="SAM_Atherin-like"/>
    <property type="match status" value="1"/>
</dbReference>
<dbReference type="EMBL" id="UZAK01012417">
    <property type="protein sequence ID" value="VDP01430.1"/>
    <property type="molecule type" value="Genomic_DNA"/>
</dbReference>
<evidence type="ECO:0000313" key="3">
    <source>
        <dbReference type="EMBL" id="VDP01430.1"/>
    </source>
</evidence>
<sequence length="149" mass="16633">SSISIQDAADNDDKTSPILSNSTSDLHLKSCLEDNNNNNNTSSIKGIKNETENTSESNIIINGENQEISSNTNRPTDVSIWSVDHVQQWLLEEGFPREAEAFYQQEIDGTCLLLMKRMDVLTELGIKLGPAVKIYERIKRFQSQCGSPT</sequence>
<evidence type="ECO:0000256" key="1">
    <source>
        <dbReference type="SAM" id="MobiDB-lite"/>
    </source>
</evidence>
<dbReference type="GO" id="GO:0042393">
    <property type="term" value="F:histone binding"/>
    <property type="evidence" value="ECO:0007669"/>
    <property type="project" value="TreeGrafter"/>
</dbReference>
<feature type="region of interest" description="Disordered" evidence="1">
    <location>
        <begin position="33"/>
        <end position="56"/>
    </location>
</feature>
<accession>A0A183JTY1</accession>
<dbReference type="AlphaFoldDB" id="A0A183JTY1"/>
<dbReference type="Pfam" id="PF00536">
    <property type="entry name" value="SAM_1"/>
    <property type="match status" value="1"/>
</dbReference>
<evidence type="ECO:0000313" key="5">
    <source>
        <dbReference type="WBParaSite" id="SCUD_0000617101-mRNA-1"/>
    </source>
</evidence>
<dbReference type="SMART" id="SM00454">
    <property type="entry name" value="SAM"/>
    <property type="match status" value="1"/>
</dbReference>
<protein>
    <submittedName>
        <fullName evidence="5">SAM domain-containing protein</fullName>
    </submittedName>
</protein>
<dbReference type="GO" id="GO:0045892">
    <property type="term" value="P:negative regulation of DNA-templated transcription"/>
    <property type="evidence" value="ECO:0007669"/>
    <property type="project" value="TreeGrafter"/>
</dbReference>
<dbReference type="InterPro" id="IPR013761">
    <property type="entry name" value="SAM/pointed_sf"/>
</dbReference>
<dbReference type="STRING" id="6186.A0A183JTY1"/>
<dbReference type="PANTHER" id="PTHR12247:SF139">
    <property type="entry name" value="ATHERIN-RELATED"/>
    <property type="match status" value="1"/>
</dbReference>
<dbReference type="WBParaSite" id="SCUD_0000617101-mRNA-1">
    <property type="protein sequence ID" value="SCUD_0000617101-mRNA-1"/>
    <property type="gene ID" value="SCUD_0000617101"/>
</dbReference>
<name>A0A183JTY1_9TREM</name>
<dbReference type="PANTHER" id="PTHR12247">
    <property type="entry name" value="POLYCOMB GROUP PROTEIN"/>
    <property type="match status" value="1"/>
</dbReference>
<feature type="domain" description="SAM" evidence="2">
    <location>
        <begin position="81"/>
        <end position="126"/>
    </location>
</feature>
<reference evidence="5" key="1">
    <citation type="submission" date="2016-06" db="UniProtKB">
        <authorList>
            <consortium name="WormBaseParasite"/>
        </authorList>
    </citation>
    <scope>IDENTIFICATION</scope>
</reference>
<feature type="region of interest" description="Disordered" evidence="1">
    <location>
        <begin position="1"/>
        <end position="21"/>
    </location>
</feature>
<keyword evidence="4" id="KW-1185">Reference proteome</keyword>
<proteinExistence type="predicted"/>
<dbReference type="PROSITE" id="PS50105">
    <property type="entry name" value="SAM_DOMAIN"/>
    <property type="match status" value="1"/>
</dbReference>
<dbReference type="Gene3D" id="1.10.150.50">
    <property type="entry name" value="Transcription Factor, Ets-1"/>
    <property type="match status" value="1"/>
</dbReference>
<evidence type="ECO:0000259" key="2">
    <source>
        <dbReference type="PROSITE" id="PS50105"/>
    </source>
</evidence>